<feature type="binding site" evidence="11">
    <location>
        <position position="61"/>
    </location>
    <ligand>
        <name>ATP</name>
        <dbReference type="ChEBI" id="CHEBI:30616"/>
    </ligand>
</feature>
<dbReference type="PIRSF" id="PIRSF005650">
    <property type="entry name" value="Uridylate_kin"/>
    <property type="match status" value="1"/>
</dbReference>
<sequence length="244" mass="26534">MEPGSTLKGPIRYKRVLLKLSGEFLSGNGFGIQPEATKALAQEVAKAHQLGVQVAIVVGGGNFWRGARQGVGMDRASADYIGMLATIMNALALQDALEFIGIPTRVQTALTIPQVAEPYIRRRAIRHLEKGRVVIFGGGTGNPYVTTDTAAALRGLEMNVDAVLMAKNKVDGVYNDDPRKNPQARKYDDLTYHQALVEGLQVMDATAMALCQEQNLPIVVFDMFTEGNLERIIRGERVGTLVHS</sequence>
<feature type="binding site" evidence="11">
    <location>
        <position position="174"/>
    </location>
    <ligand>
        <name>ATP</name>
        <dbReference type="ChEBI" id="CHEBI:30616"/>
    </ligand>
</feature>
<gene>
    <name evidence="11 13" type="primary">pyrH</name>
    <name evidence="13" type="ORF">Mlute_01763</name>
</gene>
<feature type="binding site" evidence="11">
    <location>
        <position position="168"/>
    </location>
    <ligand>
        <name>ATP</name>
        <dbReference type="ChEBI" id="CHEBI:30616"/>
    </ligand>
</feature>
<evidence type="ECO:0000256" key="10">
    <source>
        <dbReference type="ARBA" id="ARBA00047767"/>
    </source>
</evidence>
<accession>A0A399EML0</accession>
<dbReference type="CDD" id="cd04254">
    <property type="entry name" value="AAK_UMPK-PyrH-Ec"/>
    <property type="match status" value="1"/>
</dbReference>
<comment type="caution">
    <text evidence="13">The sequence shown here is derived from an EMBL/GenBank/DDBJ whole genome shotgun (WGS) entry which is preliminary data.</text>
</comment>
<feature type="domain" description="Aspartate/glutamate/uridylate kinase" evidence="12">
    <location>
        <begin position="14"/>
        <end position="222"/>
    </location>
</feature>
<evidence type="ECO:0000256" key="4">
    <source>
        <dbReference type="ARBA" id="ARBA00022490"/>
    </source>
</evidence>
<dbReference type="Proteomes" id="UP000265800">
    <property type="component" value="Unassembled WGS sequence"/>
</dbReference>
<dbReference type="GO" id="GO:0044210">
    <property type="term" value="P:'de novo' CTP biosynthetic process"/>
    <property type="evidence" value="ECO:0007669"/>
    <property type="project" value="UniProtKB-UniRule"/>
</dbReference>
<feature type="binding site" evidence="11">
    <location>
        <position position="79"/>
    </location>
    <ligand>
        <name>UMP</name>
        <dbReference type="ChEBI" id="CHEBI:57865"/>
    </ligand>
</feature>
<comment type="catalytic activity">
    <reaction evidence="10 11">
        <text>UMP + ATP = UDP + ADP</text>
        <dbReference type="Rhea" id="RHEA:24400"/>
        <dbReference type="ChEBI" id="CHEBI:30616"/>
        <dbReference type="ChEBI" id="CHEBI:57865"/>
        <dbReference type="ChEBI" id="CHEBI:58223"/>
        <dbReference type="ChEBI" id="CHEBI:456216"/>
        <dbReference type="EC" id="2.7.4.22"/>
    </reaction>
</comment>
<dbReference type="GO" id="GO:0005737">
    <property type="term" value="C:cytoplasm"/>
    <property type="evidence" value="ECO:0007669"/>
    <property type="project" value="UniProtKB-SubCell"/>
</dbReference>
<feature type="binding site" evidence="11">
    <location>
        <position position="60"/>
    </location>
    <ligand>
        <name>UMP</name>
        <dbReference type="ChEBI" id="CHEBI:57865"/>
    </ligand>
</feature>
<evidence type="ECO:0000256" key="3">
    <source>
        <dbReference type="ARBA" id="ARBA00007614"/>
    </source>
</evidence>
<evidence type="ECO:0000313" key="14">
    <source>
        <dbReference type="Proteomes" id="UP000265800"/>
    </source>
</evidence>
<dbReference type="SUPFAM" id="SSF53633">
    <property type="entry name" value="Carbamate kinase-like"/>
    <property type="match status" value="1"/>
</dbReference>
<keyword evidence="5 11" id="KW-0808">Transferase</keyword>
<evidence type="ECO:0000256" key="5">
    <source>
        <dbReference type="ARBA" id="ARBA00022679"/>
    </source>
</evidence>
<dbReference type="Pfam" id="PF00696">
    <property type="entry name" value="AA_kinase"/>
    <property type="match status" value="1"/>
</dbReference>
<dbReference type="EMBL" id="QWKZ01000054">
    <property type="protein sequence ID" value="RIH84866.1"/>
    <property type="molecule type" value="Genomic_DNA"/>
</dbReference>
<feature type="binding site" evidence="11">
    <location>
        <position position="65"/>
    </location>
    <ligand>
        <name>ATP</name>
        <dbReference type="ChEBI" id="CHEBI:30616"/>
    </ligand>
</feature>
<evidence type="ECO:0000256" key="6">
    <source>
        <dbReference type="ARBA" id="ARBA00022741"/>
    </source>
</evidence>
<keyword evidence="6 11" id="KW-0547">Nucleotide-binding</keyword>
<reference evidence="13 14" key="1">
    <citation type="submission" date="2018-08" db="EMBL/GenBank/DDBJ databases">
        <title>Meiothermus luteus KCTC 52599 genome sequencing project.</title>
        <authorList>
            <person name="Da Costa M.S."/>
            <person name="Albuquerque L."/>
            <person name="Raposo P."/>
            <person name="Froufe H.J.C."/>
            <person name="Barroso C.S."/>
            <person name="Egas C."/>
        </authorList>
    </citation>
    <scope>NUCLEOTIDE SEQUENCE [LARGE SCALE GENOMIC DNA]</scope>
    <source>
        <strain evidence="13 14">KCTC 52599</strain>
    </source>
</reference>
<dbReference type="GO" id="GO:0006225">
    <property type="term" value="P:UDP biosynthetic process"/>
    <property type="evidence" value="ECO:0007669"/>
    <property type="project" value="TreeGrafter"/>
</dbReference>
<comment type="activity regulation">
    <text evidence="11">Inhibited by UTP.</text>
</comment>
<keyword evidence="7 11" id="KW-0418">Kinase</keyword>
<dbReference type="AlphaFoldDB" id="A0A399EML0"/>
<feature type="binding site" evidence="11">
    <location>
        <begin position="19"/>
        <end position="22"/>
    </location>
    <ligand>
        <name>ATP</name>
        <dbReference type="ChEBI" id="CHEBI:30616"/>
    </ligand>
</feature>
<evidence type="ECO:0000256" key="8">
    <source>
        <dbReference type="ARBA" id="ARBA00022840"/>
    </source>
</evidence>
<dbReference type="InterPro" id="IPR001048">
    <property type="entry name" value="Asp/Glu/Uridylate_kinase"/>
</dbReference>
<evidence type="ECO:0000256" key="11">
    <source>
        <dbReference type="HAMAP-Rule" id="MF_01220"/>
    </source>
</evidence>
<comment type="caution">
    <text evidence="11">Lacks conserved residue(s) required for the propagation of feature annotation.</text>
</comment>
<evidence type="ECO:0000256" key="9">
    <source>
        <dbReference type="ARBA" id="ARBA00022975"/>
    </source>
</evidence>
<protein>
    <recommendedName>
        <fullName evidence="11">Uridylate kinase</fullName>
        <shortName evidence="11">UK</shortName>
        <ecNumber evidence="11">2.7.4.22</ecNumber>
    </recommendedName>
    <alternativeName>
        <fullName evidence="11">Uridine monophosphate kinase</fullName>
        <shortName evidence="11">UMP kinase</shortName>
        <shortName evidence="11">UMPK</shortName>
    </alternativeName>
</protein>
<keyword evidence="8 11" id="KW-0067">ATP-binding</keyword>
<comment type="pathway">
    <text evidence="2 11">Pyrimidine metabolism; CTP biosynthesis via de novo pathway; UDP from UMP (UMPK route): step 1/1.</text>
</comment>
<name>A0A399EML0_9DEIN</name>
<evidence type="ECO:0000259" key="12">
    <source>
        <dbReference type="Pfam" id="PF00696"/>
    </source>
</evidence>
<dbReference type="GO" id="GO:0033862">
    <property type="term" value="F:UMP kinase activity"/>
    <property type="evidence" value="ECO:0007669"/>
    <property type="project" value="UniProtKB-EC"/>
</dbReference>
<comment type="subunit">
    <text evidence="11">Homohexamer.</text>
</comment>
<organism evidence="13 14">
    <name type="scientific">Meiothermus luteus</name>
    <dbReference type="NCBI Taxonomy" id="2026184"/>
    <lineage>
        <taxon>Bacteria</taxon>
        <taxon>Thermotogati</taxon>
        <taxon>Deinococcota</taxon>
        <taxon>Deinococci</taxon>
        <taxon>Thermales</taxon>
        <taxon>Thermaceae</taxon>
        <taxon>Meiothermus</taxon>
    </lineage>
</organism>
<keyword evidence="14" id="KW-1185">Reference proteome</keyword>
<dbReference type="PANTHER" id="PTHR42833">
    <property type="entry name" value="URIDYLATE KINASE"/>
    <property type="match status" value="1"/>
</dbReference>
<dbReference type="EC" id="2.7.4.22" evidence="11"/>
<dbReference type="InterPro" id="IPR015963">
    <property type="entry name" value="Uridylate_kinase_bac"/>
</dbReference>
<evidence type="ECO:0000256" key="7">
    <source>
        <dbReference type="ARBA" id="ARBA00022777"/>
    </source>
</evidence>
<dbReference type="FunFam" id="3.40.1160.10:FF:000001">
    <property type="entry name" value="Uridylate kinase"/>
    <property type="match status" value="1"/>
</dbReference>
<proteinExistence type="inferred from homology"/>
<comment type="function">
    <text evidence="11">Catalyzes the reversible phosphorylation of UMP to UDP.</text>
</comment>
<dbReference type="InterPro" id="IPR036393">
    <property type="entry name" value="AceGlu_kinase-like_sf"/>
</dbReference>
<evidence type="ECO:0000256" key="1">
    <source>
        <dbReference type="ARBA" id="ARBA00004496"/>
    </source>
</evidence>
<dbReference type="PANTHER" id="PTHR42833:SF4">
    <property type="entry name" value="URIDYLATE KINASE PUMPKIN, CHLOROPLASTIC"/>
    <property type="match status" value="1"/>
</dbReference>
<feature type="binding site" evidence="11">
    <location>
        <begin position="140"/>
        <end position="147"/>
    </location>
    <ligand>
        <name>UMP</name>
        <dbReference type="ChEBI" id="CHEBI:57865"/>
    </ligand>
</feature>
<keyword evidence="4 11" id="KW-0963">Cytoplasm</keyword>
<dbReference type="HAMAP" id="MF_01220_B">
    <property type="entry name" value="PyrH_B"/>
    <property type="match status" value="1"/>
</dbReference>
<dbReference type="GO" id="GO:0005524">
    <property type="term" value="F:ATP binding"/>
    <property type="evidence" value="ECO:0007669"/>
    <property type="project" value="UniProtKB-KW"/>
</dbReference>
<keyword evidence="9 11" id="KW-0665">Pyrimidine biosynthesis</keyword>
<evidence type="ECO:0000256" key="2">
    <source>
        <dbReference type="ARBA" id="ARBA00004791"/>
    </source>
</evidence>
<dbReference type="UniPathway" id="UPA00159">
    <property type="reaction ID" value="UER00275"/>
</dbReference>
<evidence type="ECO:0000313" key="13">
    <source>
        <dbReference type="EMBL" id="RIH84866.1"/>
    </source>
</evidence>
<comment type="similarity">
    <text evidence="3 11">Belongs to the UMP kinase family.</text>
</comment>
<dbReference type="Gene3D" id="3.40.1160.10">
    <property type="entry name" value="Acetylglutamate kinase-like"/>
    <property type="match status" value="1"/>
</dbReference>
<dbReference type="NCBIfam" id="TIGR02075">
    <property type="entry name" value="pyrH_bact"/>
    <property type="match status" value="1"/>
</dbReference>
<comment type="subcellular location">
    <subcellularLocation>
        <location evidence="1 11">Cytoplasm</location>
    </subcellularLocation>
</comment>
<dbReference type="InterPro" id="IPR011817">
    <property type="entry name" value="Uridylate_kinase"/>
</dbReference>
<feature type="binding site" evidence="11">
    <location>
        <position position="177"/>
    </location>
    <ligand>
        <name>ATP</name>
        <dbReference type="ChEBI" id="CHEBI:30616"/>
    </ligand>
</feature>